<dbReference type="AlphaFoldDB" id="A0A2P5KES4"/>
<proteinExistence type="predicted"/>
<gene>
    <name evidence="1" type="ORF">B0O95_101282</name>
</gene>
<keyword evidence="2" id="KW-1185">Reference proteome</keyword>
<reference evidence="1 2" key="1">
    <citation type="submission" date="2018-01" db="EMBL/GenBank/DDBJ databases">
        <title>Genomic Encyclopedia of Type Strains, Phase III (KMG-III): the genomes of soil and plant-associated and newly described type strains.</title>
        <authorList>
            <person name="Whitman W."/>
        </authorList>
    </citation>
    <scope>NUCLEOTIDE SEQUENCE [LARGE SCALE GENOMIC DNA]</scope>
    <source>
        <strain evidence="1 2">HKI456</strain>
    </source>
</reference>
<accession>A0A2P5KES4</accession>
<dbReference type="EMBL" id="PRDW01000001">
    <property type="protein sequence ID" value="PPB85189.1"/>
    <property type="molecule type" value="Genomic_DNA"/>
</dbReference>
<evidence type="ECO:0000313" key="1">
    <source>
        <dbReference type="EMBL" id="PPB85189.1"/>
    </source>
</evidence>
<sequence length="68" mass="7491">MRGLRNVAEQCLLAAAAQNIKQIALLLARLRALLRAFWRSLAPLQRLVADLADLLHQIALYRANSAAA</sequence>
<protein>
    <submittedName>
        <fullName evidence="1">Uncharacterized protein</fullName>
    </submittedName>
</protein>
<comment type="caution">
    <text evidence="1">The sequence shown here is derived from an EMBL/GenBank/DDBJ whole genome shotgun (WGS) entry which is preliminary data.</text>
</comment>
<organism evidence="1 2">
    <name type="scientific">Mycetohabitans endofungorum</name>
    <dbReference type="NCBI Taxonomy" id="417203"/>
    <lineage>
        <taxon>Bacteria</taxon>
        <taxon>Pseudomonadati</taxon>
        <taxon>Pseudomonadota</taxon>
        <taxon>Betaproteobacteria</taxon>
        <taxon>Burkholderiales</taxon>
        <taxon>Burkholderiaceae</taxon>
        <taxon>Mycetohabitans</taxon>
    </lineage>
</organism>
<dbReference type="Proteomes" id="UP000243096">
    <property type="component" value="Unassembled WGS sequence"/>
</dbReference>
<name>A0A2P5KES4_9BURK</name>
<evidence type="ECO:0000313" key="2">
    <source>
        <dbReference type="Proteomes" id="UP000243096"/>
    </source>
</evidence>